<reference evidence="1 2" key="1">
    <citation type="submission" date="2016-11" db="EMBL/GenBank/DDBJ databases">
        <authorList>
            <person name="Jaros S."/>
            <person name="Januszkiewicz K."/>
            <person name="Wedrychowicz H."/>
        </authorList>
    </citation>
    <scope>NUCLEOTIDE SEQUENCE [LARGE SCALE GENOMIC DNA]</scope>
    <source>
        <strain evidence="1 2">DSM 15929</strain>
    </source>
</reference>
<dbReference type="Proteomes" id="UP000184386">
    <property type="component" value="Unassembled WGS sequence"/>
</dbReference>
<dbReference type="EMBL" id="FRAC01000006">
    <property type="protein sequence ID" value="SHJ48402.1"/>
    <property type="molecule type" value="Genomic_DNA"/>
</dbReference>
<dbReference type="AlphaFoldDB" id="A0A1M6JP17"/>
<organism evidence="1 2">
    <name type="scientific">Anaerocolumna jejuensis DSM 15929</name>
    <dbReference type="NCBI Taxonomy" id="1121322"/>
    <lineage>
        <taxon>Bacteria</taxon>
        <taxon>Bacillati</taxon>
        <taxon>Bacillota</taxon>
        <taxon>Clostridia</taxon>
        <taxon>Lachnospirales</taxon>
        <taxon>Lachnospiraceae</taxon>
        <taxon>Anaerocolumna</taxon>
    </lineage>
</organism>
<accession>A0A1M6JP17</accession>
<protein>
    <submittedName>
        <fullName evidence="1">Uncharacterized protein</fullName>
    </submittedName>
</protein>
<evidence type="ECO:0000313" key="2">
    <source>
        <dbReference type="Proteomes" id="UP000184386"/>
    </source>
</evidence>
<keyword evidence="2" id="KW-1185">Reference proteome</keyword>
<gene>
    <name evidence="1" type="ORF">SAMN02745136_00151</name>
</gene>
<dbReference type="RefSeq" id="WP_073271882.1">
    <property type="nucleotide sequence ID" value="NZ_FRAC01000006.1"/>
</dbReference>
<evidence type="ECO:0000313" key="1">
    <source>
        <dbReference type="EMBL" id="SHJ48402.1"/>
    </source>
</evidence>
<name>A0A1M6JP17_9FIRM</name>
<proteinExistence type="predicted"/>
<dbReference type="STRING" id="1121322.SAMN02745136_00151"/>
<sequence length="118" mass="12634">MMVGVLGAYTVLSFLPVTGDVIDATDVAIDLFQVCATPNPINMANLEVDLIALSVPFDGLINNIDTMADIAKYTGRSNGKMVMNLQFFAEKGASNATPEFGKKLEYVFGNATGSRHNI</sequence>